<dbReference type="EMBL" id="JBHSBN010000017">
    <property type="protein sequence ID" value="MFC4108636.1"/>
    <property type="molecule type" value="Genomic_DNA"/>
</dbReference>
<dbReference type="InterPro" id="IPR024047">
    <property type="entry name" value="MM3350-like_sf"/>
</dbReference>
<dbReference type="SUPFAM" id="SSF159941">
    <property type="entry name" value="MM3350-like"/>
    <property type="match status" value="1"/>
</dbReference>
<dbReference type="Proteomes" id="UP001595868">
    <property type="component" value="Unassembled WGS sequence"/>
</dbReference>
<gene>
    <name evidence="3" type="ORF">ACFOX0_22215</name>
</gene>
<feature type="compositionally biased region" description="Acidic residues" evidence="1">
    <location>
        <begin position="248"/>
        <end position="267"/>
    </location>
</feature>
<keyword evidence="4" id="KW-1185">Reference proteome</keyword>
<proteinExistence type="predicted"/>
<dbReference type="PANTHER" id="PTHR41878">
    <property type="entry name" value="LEXA REPRESSOR-RELATED"/>
    <property type="match status" value="1"/>
</dbReference>
<dbReference type="Pfam" id="PF07929">
    <property type="entry name" value="PRiA4_ORF3"/>
    <property type="match status" value="1"/>
</dbReference>
<dbReference type="InterPro" id="IPR012912">
    <property type="entry name" value="Plasmid_pRiA4b_Orf3-like"/>
</dbReference>
<dbReference type="Gene3D" id="3.10.290.30">
    <property type="entry name" value="MM3350-like"/>
    <property type="match status" value="1"/>
</dbReference>
<feature type="region of interest" description="Disordered" evidence="1">
    <location>
        <begin position="288"/>
        <end position="345"/>
    </location>
</feature>
<feature type="compositionally biased region" description="Low complexity" evidence="1">
    <location>
        <begin position="322"/>
        <end position="334"/>
    </location>
</feature>
<dbReference type="PANTHER" id="PTHR41878:SF1">
    <property type="entry name" value="TNPR PROTEIN"/>
    <property type="match status" value="1"/>
</dbReference>
<feature type="domain" description="Plasmid pRiA4b Orf3-like" evidence="2">
    <location>
        <begin position="350"/>
        <end position="519"/>
    </location>
</feature>
<comment type="caution">
    <text evidence="3">The sequence shown here is derived from an EMBL/GenBank/DDBJ whole genome shotgun (WGS) entry which is preliminary data.</text>
</comment>
<evidence type="ECO:0000313" key="3">
    <source>
        <dbReference type="EMBL" id="MFC4108636.1"/>
    </source>
</evidence>
<reference evidence="4" key="1">
    <citation type="journal article" date="2019" name="Int. J. Syst. Evol. Microbiol.">
        <title>The Global Catalogue of Microorganisms (GCM) 10K type strain sequencing project: providing services to taxonomists for standard genome sequencing and annotation.</title>
        <authorList>
            <consortium name="The Broad Institute Genomics Platform"/>
            <consortium name="The Broad Institute Genome Sequencing Center for Infectious Disease"/>
            <person name="Wu L."/>
            <person name="Ma J."/>
        </authorList>
    </citation>
    <scope>NUCLEOTIDE SEQUENCE [LARGE SCALE GENOMIC DNA]</scope>
    <source>
        <strain evidence="4">2902at01</strain>
    </source>
</reference>
<organism evidence="3 4">
    <name type="scientific">Micromonospora zhanjiangensis</name>
    <dbReference type="NCBI Taxonomy" id="1522057"/>
    <lineage>
        <taxon>Bacteria</taxon>
        <taxon>Bacillati</taxon>
        <taxon>Actinomycetota</taxon>
        <taxon>Actinomycetes</taxon>
        <taxon>Micromonosporales</taxon>
        <taxon>Micromonosporaceae</taxon>
        <taxon>Micromonospora</taxon>
    </lineage>
</organism>
<accession>A0ABV8KR67</accession>
<evidence type="ECO:0000256" key="1">
    <source>
        <dbReference type="SAM" id="MobiDB-lite"/>
    </source>
</evidence>
<sequence>MSPVSRGRKRKKSKPSPLRRVAEPELVVVPDDCDCPVCSGAEEVDPRQMAADLLSAFEGLSTAEDPLDAEIAAATVLSAGQTAGDGFEEALIDGLAPQMEAMGGADALVMLSAIAALTEGRTAAALSASADRLAEAGVTRPDWAAELAEPVTVDGCVRIGDSQDAADVLACAFHRAGRSHAVMLTVDNLDCGAASGILLFEVEQLPEALDTMRTAVAAEGLTVVEEKLDPAEFRWQVERAMDARQVHDDEDPFLDDPDDLDDDDDEGMPPYHLLAPLLRARMRALPVSDKPKAAHGDGHESTLDSLTSVFGQPDGRRGGRGPVPRSRGRAGAPPATLPAKRKKADGPAPIYQLKVGLKGSRPPIWRRVEVPADINLAKLHRVIQVAFGWEDCHLHVFETPYGSFGVANRDLDHQPESRVTLEQVAAGAKSTISYTYDFGDGWEHDILVEKVLDRDPSVRYPRCTGGRRGAPPEDCGGIWGYQELIEVLADPEHPEHEERMEWLGLDTPADFDPAHFDAEATTKSLSTLR</sequence>
<protein>
    <submittedName>
        <fullName evidence="3">Plasmid pRiA4b ORF-3 family protein</fullName>
    </submittedName>
</protein>
<evidence type="ECO:0000313" key="4">
    <source>
        <dbReference type="Proteomes" id="UP001595868"/>
    </source>
</evidence>
<name>A0ABV8KR67_9ACTN</name>
<dbReference type="RefSeq" id="WP_377549184.1">
    <property type="nucleotide sequence ID" value="NZ_JBHSBN010000017.1"/>
</dbReference>
<feature type="compositionally biased region" description="Basic and acidic residues" evidence="1">
    <location>
        <begin position="289"/>
        <end position="302"/>
    </location>
</feature>
<evidence type="ECO:0000259" key="2">
    <source>
        <dbReference type="Pfam" id="PF07929"/>
    </source>
</evidence>
<feature type="region of interest" description="Disordered" evidence="1">
    <location>
        <begin position="242"/>
        <end position="269"/>
    </location>
</feature>